<evidence type="ECO:0008006" key="6">
    <source>
        <dbReference type="Google" id="ProtNLM"/>
    </source>
</evidence>
<feature type="domain" description="DUF1512" evidence="2">
    <location>
        <begin position="21"/>
        <end position="197"/>
    </location>
</feature>
<sequence length="373" mass="41318">MDFLGTNLDKLFSSTDNSNPLMWLVWILPIFVFMLYGQRIQLQVTSSEINKGLEKIKSYRDDTRKDLITYVKNTVNPSVDPTTLLDRYFEYFTIMPVDMDPNGIVPKIKHIMRTREDSTREQVKSLSPNISHTQASQIINILEAVTTLHMLYKMVRHFFLTAKKQNNFPLILPLQMMMPFILEEAEALKVAVSAFKQGQPIGDGIGPMIVGKMMLGTEKKTVALETVMSEKDFEGRKLCLLKAEGPAATVGRPADALEKMISENKPDIIIMVDAALKLEGEDTGSIAQGFGAAIGGVGTERFQIEEVATKYGIPIYAIVIKQSIKEAITLMKKEIADSSESVSSQVYDIIKGNTKTGQCALVIGVGNTLGVSQ</sequence>
<organism evidence="4 5">
    <name type="scientific">Nitrosotalea devaniterrae</name>
    <dbReference type="NCBI Taxonomy" id="1078905"/>
    <lineage>
        <taxon>Archaea</taxon>
        <taxon>Nitrososphaerota</taxon>
        <taxon>Nitrososphaeria</taxon>
        <taxon>Nitrosotaleales</taxon>
        <taxon>Nitrosotaleaceae</taxon>
        <taxon>Nitrosotalea</taxon>
    </lineage>
</organism>
<dbReference type="EMBL" id="LN890280">
    <property type="protein sequence ID" value="CUR51449.1"/>
    <property type="molecule type" value="Genomic_DNA"/>
</dbReference>
<dbReference type="AlphaFoldDB" id="A0A128A258"/>
<name>A0A128A258_9ARCH</name>
<dbReference type="Pfam" id="PF07431">
    <property type="entry name" value="DUF1512"/>
    <property type="match status" value="1"/>
</dbReference>
<evidence type="ECO:0000313" key="5">
    <source>
        <dbReference type="Proteomes" id="UP000196239"/>
    </source>
</evidence>
<protein>
    <recommendedName>
        <fullName evidence="6">DUF1512 domain-containing protein</fullName>
    </recommendedName>
</protein>
<keyword evidence="1" id="KW-0812">Transmembrane</keyword>
<dbReference type="KEGG" id="ndv:NDEV_0684"/>
<evidence type="ECO:0000259" key="3">
    <source>
        <dbReference type="Pfam" id="PF23542"/>
    </source>
</evidence>
<dbReference type="InterPro" id="IPR009995">
    <property type="entry name" value="DUF1512"/>
</dbReference>
<proteinExistence type="predicted"/>
<dbReference type="Proteomes" id="UP000196239">
    <property type="component" value="Chromosome 1"/>
</dbReference>
<feature type="domain" description="DUF1512" evidence="3">
    <location>
        <begin position="201"/>
        <end position="371"/>
    </location>
</feature>
<dbReference type="InterPro" id="IPR056460">
    <property type="entry name" value="DUF1512_N"/>
</dbReference>
<keyword evidence="1" id="KW-1133">Transmembrane helix</keyword>
<feature type="transmembrane region" description="Helical" evidence="1">
    <location>
        <begin position="20"/>
        <end position="37"/>
    </location>
</feature>
<dbReference type="Pfam" id="PF23542">
    <property type="entry name" value="DUF1512_C"/>
    <property type="match status" value="1"/>
</dbReference>
<keyword evidence="1" id="KW-0472">Membrane</keyword>
<reference evidence="5" key="1">
    <citation type="submission" date="2015-10" db="EMBL/GenBank/DDBJ databases">
        <authorList>
            <person name="Lehtovirta-Morley L.E."/>
            <person name="Vieille C."/>
        </authorList>
    </citation>
    <scope>NUCLEOTIDE SEQUENCE [LARGE SCALE GENOMIC DNA]</scope>
</reference>
<evidence type="ECO:0000259" key="2">
    <source>
        <dbReference type="Pfam" id="PF07431"/>
    </source>
</evidence>
<keyword evidence="5" id="KW-1185">Reference proteome</keyword>
<gene>
    <name evidence="4" type="ORF">NDEV_0684</name>
</gene>
<accession>A0A128A258</accession>
<evidence type="ECO:0000313" key="4">
    <source>
        <dbReference type="EMBL" id="CUR51449.1"/>
    </source>
</evidence>
<dbReference type="PIRSF" id="PIRSF016495">
    <property type="entry name" value="UCP016495"/>
    <property type="match status" value="1"/>
</dbReference>
<evidence type="ECO:0000256" key="1">
    <source>
        <dbReference type="SAM" id="Phobius"/>
    </source>
</evidence>
<dbReference type="InterPro" id="IPR056461">
    <property type="entry name" value="DUF1512_C"/>
</dbReference>